<dbReference type="Pfam" id="PF09418">
    <property type="entry name" value="DUF2009"/>
    <property type="match status" value="1"/>
</dbReference>
<name>A0A7S1PI57_9EUKA</name>
<organism evidence="2">
    <name type="scientific">Percolomonas cosmopolitus</name>
    <dbReference type="NCBI Taxonomy" id="63605"/>
    <lineage>
        <taxon>Eukaryota</taxon>
        <taxon>Discoba</taxon>
        <taxon>Heterolobosea</taxon>
        <taxon>Tetramitia</taxon>
        <taxon>Eutetramitia</taxon>
        <taxon>Percolomonadidae</taxon>
        <taxon>Percolomonas</taxon>
    </lineage>
</organism>
<sequence>MEIQDIPLRLTALERIYLSVITSSLTTSQYTSKVDIRTYQKQGIIQQQQREFINLSVGLLYAAVASGAASLDAADKSSADYHAFAALRRKLGTTFQEQNVAHYLPILADMIEVARRYKIMNPHKMRVEYGKLVHILMDAKIYKLYEYGFKPIQTVGTLLGEHPQMTDILSDEQLVDITSVDYQDKDVGYAKFIAKYVRKAKDGANQRANTLSHVVERVLHSISDAQSYIHQCVEPIQHILGILRDEFQNEERGCSLTIRSGSGGSTLSHDHNTQYKFVYQTMLLWESVMEKMYTLSLASEQDLFLKDASRYSLVDTGQGLNRIQPAHHVGRHMSSILNEVRSKAGRWVGLSVVHLGDRDVPNALVFIDKYRQIPGIVNPVLLTVGRIPKVYEENEGIRQFIDSSFGSPEKLRKEILRDYFRHGFDGSGSNGGSCIDGRLTSSWNWGSKIAKKSHFPIFLLCGFQSFDGEWS</sequence>
<dbReference type="InterPro" id="IPR018553">
    <property type="entry name" value="E2_Ub-conjug_enz"/>
</dbReference>
<dbReference type="InterPro" id="IPR057668">
    <property type="entry name" value="E2_Ub-conjug_enz_C"/>
</dbReference>
<feature type="domain" description="Non-canonical E2 ubiquitin-conjugating enzyme C-terminal" evidence="1">
    <location>
        <begin position="4"/>
        <end position="468"/>
    </location>
</feature>
<dbReference type="AlphaFoldDB" id="A0A7S1PI57"/>
<gene>
    <name evidence="2" type="ORF">PCOS0759_LOCUS9630</name>
</gene>
<protein>
    <recommendedName>
        <fullName evidence="1">Non-canonical E2 ubiquitin-conjugating enzyme C-terminal domain-containing protein</fullName>
    </recommendedName>
</protein>
<evidence type="ECO:0000259" key="1">
    <source>
        <dbReference type="Pfam" id="PF09418"/>
    </source>
</evidence>
<dbReference type="PANTHER" id="PTHR31560:SF0">
    <property type="entry name" value="UPF0652 PROTEIN C22H10.08"/>
    <property type="match status" value="1"/>
</dbReference>
<dbReference type="PANTHER" id="PTHR31560">
    <property type="entry name" value="UPF0652 PROTEIN C16A11.03C-RELATED"/>
    <property type="match status" value="1"/>
</dbReference>
<proteinExistence type="predicted"/>
<evidence type="ECO:0000313" key="2">
    <source>
        <dbReference type="EMBL" id="CAD9086376.1"/>
    </source>
</evidence>
<dbReference type="EMBL" id="HBGD01011632">
    <property type="protein sequence ID" value="CAD9086376.1"/>
    <property type="molecule type" value="Transcribed_RNA"/>
</dbReference>
<accession>A0A7S1PI57</accession>
<reference evidence="2" key="1">
    <citation type="submission" date="2021-01" db="EMBL/GenBank/DDBJ databases">
        <authorList>
            <person name="Corre E."/>
            <person name="Pelletier E."/>
            <person name="Niang G."/>
            <person name="Scheremetjew M."/>
            <person name="Finn R."/>
            <person name="Kale V."/>
            <person name="Holt S."/>
            <person name="Cochrane G."/>
            <person name="Meng A."/>
            <person name="Brown T."/>
            <person name="Cohen L."/>
        </authorList>
    </citation>
    <scope>NUCLEOTIDE SEQUENCE</scope>
    <source>
        <strain evidence="2">WS</strain>
    </source>
</reference>